<keyword evidence="6" id="KW-0325">Glycoprotein</keyword>
<evidence type="ECO:0000256" key="3">
    <source>
        <dbReference type="ARBA" id="ARBA00006865"/>
    </source>
</evidence>
<dbReference type="Gene3D" id="2.60.120.200">
    <property type="match status" value="1"/>
</dbReference>
<dbReference type="EC" id="3.2.1.6" evidence="4"/>
<dbReference type="GO" id="GO:0098552">
    <property type="term" value="C:side of membrane"/>
    <property type="evidence" value="ECO:0007669"/>
    <property type="project" value="UniProtKB-KW"/>
</dbReference>
<evidence type="ECO:0000256" key="4">
    <source>
        <dbReference type="ARBA" id="ARBA00012599"/>
    </source>
</evidence>
<dbReference type="InterPro" id="IPR013320">
    <property type="entry name" value="ConA-like_dom_sf"/>
</dbReference>
<keyword evidence="5" id="KW-1003">Cell membrane</keyword>
<dbReference type="Proteomes" id="UP001152592">
    <property type="component" value="Unassembled WGS sequence"/>
</dbReference>
<name>A0A9W4K2R7_9EURO</name>
<dbReference type="GO" id="GO:0009251">
    <property type="term" value="P:glucan catabolic process"/>
    <property type="evidence" value="ECO:0007669"/>
    <property type="project" value="TreeGrafter"/>
</dbReference>
<feature type="domain" description="GH16" evidence="11">
    <location>
        <begin position="88"/>
        <end position="354"/>
    </location>
</feature>
<keyword evidence="8" id="KW-0449">Lipoprotein</keyword>
<evidence type="ECO:0000256" key="5">
    <source>
        <dbReference type="ARBA" id="ARBA00022475"/>
    </source>
</evidence>
<evidence type="ECO:0000313" key="12">
    <source>
        <dbReference type="EMBL" id="CAG8428822.1"/>
    </source>
</evidence>
<comment type="caution">
    <text evidence="12">The sequence shown here is derived from an EMBL/GenBank/DDBJ whole genome shotgun (WGS) entry which is preliminary data.</text>
</comment>
<comment type="catalytic activity">
    <reaction evidence="1">
        <text>Endohydrolysis of (1-&gt;3)- or (1-&gt;4)-linkages in beta-D-glucans when the glucose residue whose reducing group is involved in the linkage to be hydrolyzed is itself substituted at C-3.</text>
        <dbReference type="EC" id="3.2.1.6"/>
    </reaction>
</comment>
<dbReference type="OrthoDB" id="8062037at2759"/>
<evidence type="ECO:0000256" key="7">
    <source>
        <dbReference type="ARBA" id="ARBA00022801"/>
    </source>
</evidence>
<keyword evidence="7" id="KW-0378">Hydrolase</keyword>
<feature type="transmembrane region" description="Helical" evidence="10">
    <location>
        <begin position="61"/>
        <end position="82"/>
    </location>
</feature>
<dbReference type="GO" id="GO:0052861">
    <property type="term" value="F:endo-1,3(4)-beta-glucanase activity"/>
    <property type="evidence" value="ECO:0007669"/>
    <property type="project" value="UniProtKB-EC"/>
</dbReference>
<dbReference type="Pfam" id="PF26113">
    <property type="entry name" value="GH16_XgeA"/>
    <property type="match status" value="1"/>
</dbReference>
<dbReference type="PROSITE" id="PS51762">
    <property type="entry name" value="GH16_2"/>
    <property type="match status" value="1"/>
</dbReference>
<sequence length="389" mass="42618">ALHLTLTHFTMTDHYANHAYQPAQIPQQYSGADLPYEYGSKGDVTPHSKWDPRGWSLKKKLFLAAGVIVVIVAVVVGSVLGVRANRYPNYSKLDYTLQDTYSGTDFFDNFEYFTDADPANGFVQYISRANAKWLNLTYASSESAVLKVDTTLSGTQAASGRQSVRITSNKTYADGLFVFDVLHTPYGCGTWPALWLTDPSNWPEHGEIDIVEAANSGTFGNQATLHTSDGCSMGVKRKETGSVQNKNCYYKANEYSGCGVSGADSTFGPEFNNNGGGVYAMELRNAGIRVWQWARSKIPSDVTSGSPDPSTWGTAFADFPNTDCNIGSHFKNQSIIANIDLCGDWAGADKFYTSQSSCPGTCEAFVRDNATSFSTAYWEFKSFKVYQAN</sequence>
<evidence type="ECO:0000256" key="8">
    <source>
        <dbReference type="ARBA" id="ARBA00023288"/>
    </source>
</evidence>
<evidence type="ECO:0000256" key="1">
    <source>
        <dbReference type="ARBA" id="ARBA00000124"/>
    </source>
</evidence>
<dbReference type="PANTHER" id="PTHR10963">
    <property type="entry name" value="GLYCOSYL HYDROLASE-RELATED"/>
    <property type="match status" value="1"/>
</dbReference>
<protein>
    <recommendedName>
        <fullName evidence="4">endo-1,3(4)-beta-glucanase</fullName>
        <ecNumber evidence="4">3.2.1.6</ecNumber>
    </recommendedName>
</protein>
<feature type="non-terminal residue" evidence="12">
    <location>
        <position position="1"/>
    </location>
</feature>
<dbReference type="GO" id="GO:0005886">
    <property type="term" value="C:plasma membrane"/>
    <property type="evidence" value="ECO:0007669"/>
    <property type="project" value="UniProtKB-SubCell"/>
</dbReference>
<dbReference type="SUPFAM" id="SSF49899">
    <property type="entry name" value="Concanavalin A-like lectins/glucanases"/>
    <property type="match status" value="1"/>
</dbReference>
<keyword evidence="6" id="KW-0336">GPI-anchor</keyword>
<reference evidence="12" key="1">
    <citation type="submission" date="2021-07" db="EMBL/GenBank/DDBJ databases">
        <authorList>
            <person name="Branca A.L. A."/>
        </authorList>
    </citation>
    <scope>NUCLEOTIDE SEQUENCE</scope>
</reference>
<keyword evidence="10" id="KW-1133">Transmembrane helix</keyword>
<comment type="similarity">
    <text evidence="3">Belongs to the glycosyl hydrolase 16 family.</text>
</comment>
<organism evidence="12 13">
    <name type="scientific">Penicillium salamii</name>
    <dbReference type="NCBI Taxonomy" id="1612424"/>
    <lineage>
        <taxon>Eukaryota</taxon>
        <taxon>Fungi</taxon>
        <taxon>Dikarya</taxon>
        <taxon>Ascomycota</taxon>
        <taxon>Pezizomycotina</taxon>
        <taxon>Eurotiomycetes</taxon>
        <taxon>Eurotiomycetidae</taxon>
        <taxon>Eurotiales</taxon>
        <taxon>Aspergillaceae</taxon>
        <taxon>Penicillium</taxon>
    </lineage>
</organism>
<dbReference type="FunFam" id="2.60.120.200:FF:000114">
    <property type="entry name" value="Probable endo-1,3(4)-beta-glucanase NFIA_089530"/>
    <property type="match status" value="1"/>
</dbReference>
<proteinExistence type="inferred from homology"/>
<dbReference type="InterPro" id="IPR000757">
    <property type="entry name" value="Beta-glucanase-like"/>
</dbReference>
<dbReference type="CDD" id="cd02181">
    <property type="entry name" value="GH16_fungal_Lam16A_glucanase"/>
    <property type="match status" value="1"/>
</dbReference>
<dbReference type="PANTHER" id="PTHR10963:SF42">
    <property type="entry name" value="PUTATIVE (AFU_ORTHOLOGUE AFUA_5G02280)-RELATED"/>
    <property type="match status" value="1"/>
</dbReference>
<comment type="subcellular location">
    <subcellularLocation>
        <location evidence="2">Cell membrane</location>
        <topology evidence="2">Lipid-anchor</topology>
        <topology evidence="2">GPI-anchor</topology>
    </subcellularLocation>
</comment>
<dbReference type="EMBL" id="CAJVPD010000304">
    <property type="protein sequence ID" value="CAG8428822.1"/>
    <property type="molecule type" value="Genomic_DNA"/>
</dbReference>
<keyword evidence="9" id="KW-0326">Glycosidase</keyword>
<evidence type="ECO:0000256" key="2">
    <source>
        <dbReference type="ARBA" id="ARBA00004609"/>
    </source>
</evidence>
<dbReference type="AlphaFoldDB" id="A0A9W4K2R7"/>
<evidence type="ECO:0000256" key="6">
    <source>
        <dbReference type="ARBA" id="ARBA00022622"/>
    </source>
</evidence>
<evidence type="ECO:0000259" key="11">
    <source>
        <dbReference type="PROSITE" id="PS51762"/>
    </source>
</evidence>
<accession>A0A9W4K2R7</accession>
<evidence type="ECO:0000256" key="10">
    <source>
        <dbReference type="SAM" id="Phobius"/>
    </source>
</evidence>
<gene>
    <name evidence="12" type="ORF">PSALAMII_LOCUS10662</name>
</gene>
<dbReference type="InterPro" id="IPR050546">
    <property type="entry name" value="Glycosyl_Hydrlase_16"/>
</dbReference>
<keyword evidence="10" id="KW-0812">Transmembrane</keyword>
<evidence type="ECO:0000256" key="9">
    <source>
        <dbReference type="ARBA" id="ARBA00023295"/>
    </source>
</evidence>
<evidence type="ECO:0000313" key="13">
    <source>
        <dbReference type="Proteomes" id="UP001152592"/>
    </source>
</evidence>
<keyword evidence="10" id="KW-0472">Membrane</keyword>